<organism evidence="2 3">
    <name type="scientific">Marasmiellus scandens</name>
    <dbReference type="NCBI Taxonomy" id="2682957"/>
    <lineage>
        <taxon>Eukaryota</taxon>
        <taxon>Fungi</taxon>
        <taxon>Dikarya</taxon>
        <taxon>Basidiomycota</taxon>
        <taxon>Agaricomycotina</taxon>
        <taxon>Agaricomycetes</taxon>
        <taxon>Agaricomycetidae</taxon>
        <taxon>Agaricales</taxon>
        <taxon>Marasmiineae</taxon>
        <taxon>Omphalotaceae</taxon>
        <taxon>Marasmiellus</taxon>
    </lineage>
</organism>
<evidence type="ECO:0000313" key="3">
    <source>
        <dbReference type="Proteomes" id="UP001498398"/>
    </source>
</evidence>
<gene>
    <name evidence="2" type="ORF">VKT23_008346</name>
</gene>
<feature type="region of interest" description="Disordered" evidence="1">
    <location>
        <begin position="1"/>
        <end position="73"/>
    </location>
</feature>
<dbReference type="Proteomes" id="UP001498398">
    <property type="component" value="Unassembled WGS sequence"/>
</dbReference>
<evidence type="ECO:0000313" key="2">
    <source>
        <dbReference type="EMBL" id="KAK7461915.1"/>
    </source>
</evidence>
<proteinExistence type="predicted"/>
<dbReference type="EMBL" id="JBANRG010000012">
    <property type="protein sequence ID" value="KAK7461915.1"/>
    <property type="molecule type" value="Genomic_DNA"/>
</dbReference>
<name>A0ABR1JML9_9AGAR</name>
<feature type="compositionally biased region" description="Pro residues" evidence="1">
    <location>
        <begin position="246"/>
        <end position="255"/>
    </location>
</feature>
<comment type="caution">
    <text evidence="2">The sequence shown here is derived from an EMBL/GenBank/DDBJ whole genome shotgun (WGS) entry which is preliminary data.</text>
</comment>
<accession>A0ABR1JML9</accession>
<sequence>MSEAEQVAQGTAEGDEPGERSGSVQAPVAGQEHGDSMEAGGDDGSGAIQPPNVISQPELTTEPKPASIQMPTISISTDLNIQLHSPSTHIVGTPFEVHNASPFEYPFPSQSSSSKSRSPSMSTDSFTSLPNLSSSPDLSSHGASSSTSPRLPPTFLPPYSQFPLSPNSYSPAHPKLRPVDPPVPPTLAKKGQRWSMGLVSRRKRGAGSDGASSDGTSPSVVGGDEHGRRYSVDTPYTSPRPQSGQSPPPSHSTAQ</sequence>
<evidence type="ECO:0000256" key="1">
    <source>
        <dbReference type="SAM" id="MobiDB-lite"/>
    </source>
</evidence>
<feature type="compositionally biased region" description="Low complexity" evidence="1">
    <location>
        <begin position="101"/>
        <end position="146"/>
    </location>
</feature>
<reference evidence="2 3" key="1">
    <citation type="submission" date="2024-01" db="EMBL/GenBank/DDBJ databases">
        <title>A draft genome for the cacao thread blight pathogen Marasmiellus scandens.</title>
        <authorList>
            <person name="Baruah I.K."/>
            <person name="Leung J."/>
            <person name="Bukari Y."/>
            <person name="Amoako-Attah I."/>
            <person name="Meinhardt L.W."/>
            <person name="Bailey B.A."/>
            <person name="Cohen S.P."/>
        </authorList>
    </citation>
    <scope>NUCLEOTIDE SEQUENCE [LARGE SCALE GENOMIC DNA]</scope>
    <source>
        <strain evidence="2 3">GH-19</strain>
    </source>
</reference>
<feature type="region of interest" description="Disordered" evidence="1">
    <location>
        <begin position="91"/>
        <end position="255"/>
    </location>
</feature>
<keyword evidence="3" id="KW-1185">Reference proteome</keyword>
<protein>
    <submittedName>
        <fullName evidence="2">Uncharacterized protein</fullName>
    </submittedName>
</protein>